<protein>
    <submittedName>
        <fullName evidence="6">DNA-binding transcriptional LysR family regulator</fullName>
    </submittedName>
</protein>
<evidence type="ECO:0000313" key="7">
    <source>
        <dbReference type="Proteomes" id="UP000294937"/>
    </source>
</evidence>
<dbReference type="PRINTS" id="PR00039">
    <property type="entry name" value="HTHLYSR"/>
</dbReference>
<comment type="similarity">
    <text evidence="1">Belongs to the LysR transcriptional regulatory family.</text>
</comment>
<evidence type="ECO:0000259" key="5">
    <source>
        <dbReference type="PROSITE" id="PS50931"/>
    </source>
</evidence>
<evidence type="ECO:0000256" key="1">
    <source>
        <dbReference type="ARBA" id="ARBA00009437"/>
    </source>
</evidence>
<keyword evidence="2" id="KW-0805">Transcription regulation</keyword>
<dbReference type="Proteomes" id="UP000294937">
    <property type="component" value="Unassembled WGS sequence"/>
</dbReference>
<dbReference type="SUPFAM" id="SSF46785">
    <property type="entry name" value="Winged helix' DNA-binding domain"/>
    <property type="match status" value="1"/>
</dbReference>
<dbReference type="GO" id="GO:0003700">
    <property type="term" value="F:DNA-binding transcription factor activity"/>
    <property type="evidence" value="ECO:0007669"/>
    <property type="project" value="InterPro"/>
</dbReference>
<evidence type="ECO:0000256" key="3">
    <source>
        <dbReference type="ARBA" id="ARBA00023125"/>
    </source>
</evidence>
<dbReference type="PANTHER" id="PTHR30126">
    <property type="entry name" value="HTH-TYPE TRANSCRIPTIONAL REGULATOR"/>
    <property type="match status" value="1"/>
</dbReference>
<evidence type="ECO:0000256" key="4">
    <source>
        <dbReference type="ARBA" id="ARBA00023163"/>
    </source>
</evidence>
<dbReference type="Gene3D" id="1.10.10.10">
    <property type="entry name" value="Winged helix-like DNA-binding domain superfamily/Winged helix DNA-binding domain"/>
    <property type="match status" value="1"/>
</dbReference>
<dbReference type="InterPro" id="IPR036390">
    <property type="entry name" value="WH_DNA-bd_sf"/>
</dbReference>
<dbReference type="InterPro" id="IPR005119">
    <property type="entry name" value="LysR_subst-bd"/>
</dbReference>
<keyword evidence="3 6" id="KW-0238">DNA-binding</keyword>
<feature type="domain" description="HTH lysR-type" evidence="5">
    <location>
        <begin position="1"/>
        <end position="58"/>
    </location>
</feature>
<evidence type="ECO:0000313" key="6">
    <source>
        <dbReference type="EMBL" id="TCS95035.1"/>
    </source>
</evidence>
<comment type="caution">
    <text evidence="6">The sequence shown here is derived from an EMBL/GenBank/DDBJ whole genome shotgun (WGS) entry which is preliminary data.</text>
</comment>
<dbReference type="RefSeq" id="WP_131924394.1">
    <property type="nucleotide sequence ID" value="NZ_SMAG01000003.1"/>
</dbReference>
<proteinExistence type="inferred from homology"/>
<accession>A0A4R3L7M4</accession>
<keyword evidence="7" id="KW-1185">Reference proteome</keyword>
<dbReference type="PROSITE" id="PS50931">
    <property type="entry name" value="HTH_LYSR"/>
    <property type="match status" value="1"/>
</dbReference>
<keyword evidence="4" id="KW-0804">Transcription</keyword>
<dbReference type="Pfam" id="PF00126">
    <property type="entry name" value="HTH_1"/>
    <property type="match status" value="1"/>
</dbReference>
<dbReference type="EMBL" id="SMAG01000003">
    <property type="protein sequence ID" value="TCS95035.1"/>
    <property type="molecule type" value="Genomic_DNA"/>
</dbReference>
<dbReference type="InterPro" id="IPR000847">
    <property type="entry name" value="LysR_HTH_N"/>
</dbReference>
<dbReference type="AlphaFoldDB" id="A0A4R3L7M4"/>
<dbReference type="FunFam" id="1.10.10.10:FF:000001">
    <property type="entry name" value="LysR family transcriptional regulator"/>
    <property type="match status" value="1"/>
</dbReference>
<dbReference type="CDD" id="cd05466">
    <property type="entry name" value="PBP2_LTTR_substrate"/>
    <property type="match status" value="1"/>
</dbReference>
<dbReference type="Pfam" id="PF03466">
    <property type="entry name" value="LysR_substrate"/>
    <property type="match status" value="1"/>
</dbReference>
<evidence type="ECO:0000256" key="2">
    <source>
        <dbReference type="ARBA" id="ARBA00023015"/>
    </source>
</evidence>
<dbReference type="GO" id="GO:0000976">
    <property type="term" value="F:transcription cis-regulatory region binding"/>
    <property type="evidence" value="ECO:0007669"/>
    <property type="project" value="TreeGrafter"/>
</dbReference>
<gene>
    <name evidence="6" type="ORF">EDD58_103460</name>
</gene>
<reference evidence="6 7" key="1">
    <citation type="submission" date="2019-03" db="EMBL/GenBank/DDBJ databases">
        <title>Genomic Encyclopedia of Type Strains, Phase IV (KMG-IV): sequencing the most valuable type-strain genomes for metagenomic binning, comparative biology and taxonomic classification.</title>
        <authorList>
            <person name="Goeker M."/>
        </authorList>
    </citation>
    <scope>NUCLEOTIDE SEQUENCE [LARGE SCALE GENOMIC DNA]</scope>
    <source>
        <strain evidence="6 7">DSM 45707</strain>
    </source>
</reference>
<dbReference type="SUPFAM" id="SSF53850">
    <property type="entry name" value="Periplasmic binding protein-like II"/>
    <property type="match status" value="1"/>
</dbReference>
<name>A0A4R3L7M4_9BACL</name>
<sequence length="298" mass="33609">MNEQQLTTFVEVAKKRNFRQAAEFLNLTQPAVSAQIRTLEDELGTTLFYRTHVRLTPSGSLFYPYARHILDLIHESKSILSDHKESPISTLTIGALPSLSLAILSRVTKYFDREMNPSSPSLRILTSSSEQLIQQLSEGQVDFGISYQIEPIPSFLESRTLFLDSFSLIVPNHHELAKVGFCSPRQLSKIPFITFAPSTTERTLINHLLKQFAIQPTIVMELSSVEEIKQCVATGYGVALIPTISLHSDHSVVTRIRVTSFEHSFPVLLYLPAQRYQSRSLKQLVNDISGIYQVENES</sequence>
<dbReference type="Gene3D" id="3.40.190.290">
    <property type="match status" value="1"/>
</dbReference>
<dbReference type="OrthoDB" id="9803735at2"/>
<organism evidence="6 7">
    <name type="scientific">Hazenella coriacea</name>
    <dbReference type="NCBI Taxonomy" id="1179467"/>
    <lineage>
        <taxon>Bacteria</taxon>
        <taxon>Bacillati</taxon>
        <taxon>Bacillota</taxon>
        <taxon>Bacilli</taxon>
        <taxon>Bacillales</taxon>
        <taxon>Thermoactinomycetaceae</taxon>
        <taxon>Hazenella</taxon>
    </lineage>
</organism>
<dbReference type="PANTHER" id="PTHR30126:SF40">
    <property type="entry name" value="HTH-TYPE TRANSCRIPTIONAL REGULATOR GLTR"/>
    <property type="match status" value="1"/>
</dbReference>
<dbReference type="InterPro" id="IPR036388">
    <property type="entry name" value="WH-like_DNA-bd_sf"/>
</dbReference>